<proteinExistence type="predicted"/>
<organism evidence="1 2">
    <name type="scientific">Mucuna pruriens</name>
    <name type="common">Velvet bean</name>
    <name type="synonym">Dolichos pruriens</name>
    <dbReference type="NCBI Taxonomy" id="157652"/>
    <lineage>
        <taxon>Eukaryota</taxon>
        <taxon>Viridiplantae</taxon>
        <taxon>Streptophyta</taxon>
        <taxon>Embryophyta</taxon>
        <taxon>Tracheophyta</taxon>
        <taxon>Spermatophyta</taxon>
        <taxon>Magnoliopsida</taxon>
        <taxon>eudicotyledons</taxon>
        <taxon>Gunneridae</taxon>
        <taxon>Pentapetalae</taxon>
        <taxon>rosids</taxon>
        <taxon>fabids</taxon>
        <taxon>Fabales</taxon>
        <taxon>Fabaceae</taxon>
        <taxon>Papilionoideae</taxon>
        <taxon>50 kb inversion clade</taxon>
        <taxon>NPAAA clade</taxon>
        <taxon>indigoferoid/millettioid clade</taxon>
        <taxon>Phaseoleae</taxon>
        <taxon>Mucuna</taxon>
    </lineage>
</organism>
<dbReference type="Proteomes" id="UP000257109">
    <property type="component" value="Unassembled WGS sequence"/>
</dbReference>
<name>A0A371G044_MUCPR</name>
<evidence type="ECO:0000313" key="2">
    <source>
        <dbReference type="Proteomes" id="UP000257109"/>
    </source>
</evidence>
<accession>A0A371G044</accession>
<evidence type="ECO:0000313" key="1">
    <source>
        <dbReference type="EMBL" id="RDX83936.1"/>
    </source>
</evidence>
<keyword evidence="2" id="KW-1185">Reference proteome</keyword>
<dbReference type="AlphaFoldDB" id="A0A371G044"/>
<comment type="caution">
    <text evidence="1">The sequence shown here is derived from an EMBL/GenBank/DDBJ whole genome shotgun (WGS) entry which is preliminary data.</text>
</comment>
<reference evidence="1" key="1">
    <citation type="submission" date="2018-05" db="EMBL/GenBank/DDBJ databases">
        <title>Draft genome of Mucuna pruriens seed.</title>
        <authorList>
            <person name="Nnadi N.E."/>
            <person name="Vos R."/>
            <person name="Hasami M.H."/>
            <person name="Devisetty U.K."/>
            <person name="Aguiy J.C."/>
        </authorList>
    </citation>
    <scope>NUCLEOTIDE SEQUENCE [LARGE SCALE GENOMIC DNA]</scope>
    <source>
        <strain evidence="1">JCA_2017</strain>
    </source>
</reference>
<gene>
    <name evidence="1" type="ORF">CR513_35091</name>
</gene>
<dbReference type="EMBL" id="QJKJ01007199">
    <property type="protein sequence ID" value="RDX83936.1"/>
    <property type="molecule type" value="Genomic_DNA"/>
</dbReference>
<protein>
    <submittedName>
        <fullName evidence="1">Uncharacterized protein</fullName>
    </submittedName>
</protein>
<dbReference type="OrthoDB" id="999762at2759"/>
<sequence>MLSILGPPQLQLNCHVTFGEACIASYARVTARVYIGGVVHFLGVFEFTPYAYPLYPLPRSLTFSIIGGAQCYIGASLDQGSAGLRLGSRSLSEGTDWDFQHTLVDLILSAQATEASVYTQPRPSRIDLCRDHLGSVSAKSNSAITETRLMMMDRSMIAIARQLVSNMANNMQQFGTRGAGQSRVVNEVETIDNVRLENQLTELTSLVRQLAVGQHQICTSVEHPTDMCPTLQETEMESTKIVGAIGRHQYGNQPYSSQPYQR</sequence>
<feature type="non-terminal residue" evidence="1">
    <location>
        <position position="1"/>
    </location>
</feature>